<gene>
    <name evidence="1" type="ORF">WG219_13905</name>
</gene>
<protein>
    <submittedName>
        <fullName evidence="1">DUF1853 family protein</fullName>
    </submittedName>
</protein>
<dbReference type="Proteomes" id="UP001476583">
    <property type="component" value="Chromosome"/>
</dbReference>
<sequence>MDNSSTLDYLMAELRQSAVRDLAWTLLSPALLSDLPASQRHPLQASRWMRDHTALTDWLLALDADGSTLNRHLQQRPVRRLGLYYEQLWQFALQAAPDVEVLSANLPIRQHGHTLGEMDLLLRDDEGVHHLELAVKFYLARRDTGGSAHADWLGPGSHDRLDIKLHHLISHQLPLSSSPEALASMANLQIEPPQATLWLSGYLFSPWDQPCGGPLGHNPQHHKGRWLHQRQWADFIGNNPVNWQPLPRLAWLAPARLPPQEVWSIEQFETWRSGLKTDSNAQLLVKLEPGNNGEWVEAERAFLVNDHWPQPN</sequence>
<reference evidence="1 2" key="1">
    <citation type="submission" date="2024-03" db="EMBL/GenBank/DDBJ databases">
        <title>Complete genome of BD2.</title>
        <authorList>
            <person name="Cao G."/>
        </authorList>
    </citation>
    <scope>NUCLEOTIDE SEQUENCE [LARGE SCALE GENOMIC DNA]</scope>
    <source>
        <strain evidence="1 2">BD2</strain>
    </source>
</reference>
<dbReference type="Pfam" id="PF08907">
    <property type="entry name" value="DUF1853"/>
    <property type="match status" value="1"/>
</dbReference>
<organism evidence="1 2">
    <name type="scientific">Ectopseudomonas mendocina</name>
    <name type="common">Pseudomonas mendocina</name>
    <dbReference type="NCBI Taxonomy" id="300"/>
    <lineage>
        <taxon>Bacteria</taxon>
        <taxon>Pseudomonadati</taxon>
        <taxon>Pseudomonadota</taxon>
        <taxon>Gammaproteobacteria</taxon>
        <taxon>Pseudomonadales</taxon>
        <taxon>Pseudomonadaceae</taxon>
        <taxon>Ectopseudomonas</taxon>
    </lineage>
</organism>
<name>A0ABZ2RBL1_ECTME</name>
<dbReference type="EMBL" id="CP148074">
    <property type="protein sequence ID" value="WXL24420.1"/>
    <property type="molecule type" value="Genomic_DNA"/>
</dbReference>
<proteinExistence type="predicted"/>
<dbReference type="InterPro" id="IPR015003">
    <property type="entry name" value="DUF1853"/>
</dbReference>
<evidence type="ECO:0000313" key="2">
    <source>
        <dbReference type="Proteomes" id="UP001476583"/>
    </source>
</evidence>
<accession>A0ABZ2RBL1</accession>
<keyword evidence="2" id="KW-1185">Reference proteome</keyword>
<evidence type="ECO:0000313" key="1">
    <source>
        <dbReference type="EMBL" id="WXL24420.1"/>
    </source>
</evidence>